<dbReference type="Gene3D" id="3.40.50.1820">
    <property type="entry name" value="alpha/beta hydrolase"/>
    <property type="match status" value="1"/>
</dbReference>
<evidence type="ECO:0000313" key="2">
    <source>
        <dbReference type="EMBL" id="GHF65563.1"/>
    </source>
</evidence>
<reference evidence="2" key="2">
    <citation type="submission" date="2020-09" db="EMBL/GenBank/DDBJ databases">
        <authorList>
            <person name="Sun Q."/>
            <person name="Zhou Y."/>
        </authorList>
    </citation>
    <scope>NUCLEOTIDE SEQUENCE</scope>
    <source>
        <strain evidence="2">CGMCC 4.7679</strain>
    </source>
</reference>
<gene>
    <name evidence="2" type="ORF">GCM10017566_43890</name>
</gene>
<dbReference type="AlphaFoldDB" id="A0A8H9MBK3"/>
<name>A0A8H9MBK3_9PSEU</name>
<dbReference type="SUPFAM" id="SSF53474">
    <property type="entry name" value="alpha/beta-Hydrolases"/>
    <property type="match status" value="1"/>
</dbReference>
<evidence type="ECO:0000313" key="3">
    <source>
        <dbReference type="Proteomes" id="UP000658656"/>
    </source>
</evidence>
<reference evidence="2" key="1">
    <citation type="journal article" date="2014" name="Int. J. Syst. Evol. Microbiol.">
        <title>Complete genome sequence of Corynebacterium casei LMG S-19264T (=DSM 44701T), isolated from a smear-ripened cheese.</title>
        <authorList>
            <consortium name="US DOE Joint Genome Institute (JGI-PGF)"/>
            <person name="Walter F."/>
            <person name="Albersmeier A."/>
            <person name="Kalinowski J."/>
            <person name="Ruckert C."/>
        </authorList>
    </citation>
    <scope>NUCLEOTIDE SEQUENCE</scope>
    <source>
        <strain evidence="2">CGMCC 4.7679</strain>
    </source>
</reference>
<evidence type="ECO:0000259" key="1">
    <source>
        <dbReference type="Pfam" id="PF00561"/>
    </source>
</evidence>
<dbReference type="PANTHER" id="PTHR43194">
    <property type="entry name" value="HYDROLASE ALPHA/BETA FOLD FAMILY"/>
    <property type="match status" value="1"/>
</dbReference>
<sequence length="325" mass="34046">MTATGAAFSVRIMAAPHLSGGYEVTVRRGQFWVPGERVAAPHGTVQRAPMFVQWEAPREVTHPYPLVLVHGGGGQGTDWLGTPDGRPGWATRFVEAGFAVYVVDRCGHGRSPYHPDVVGPMGPQLPYEAAATLFASENTTWDTDQLLASMGPLPADLAASQRLDADRLSRLLDVTGPAVLVTHSAGGPVGWLTTDARPDLVVAIAAIEPMGPPFTDFPGLGPLTWGLTSAEITYDPPAVTPADAAGRRIPALAGKPVVVVSGGASAFAGFTPQIVEFLNAAGARAEHLHLPDCGITGNGHGLVFESNSDETVEPVIEWITAKETA</sequence>
<feature type="domain" description="AB hydrolase-1" evidence="1">
    <location>
        <begin position="64"/>
        <end position="213"/>
    </location>
</feature>
<dbReference type="Pfam" id="PF00561">
    <property type="entry name" value="Abhydrolase_1"/>
    <property type="match status" value="1"/>
</dbReference>
<dbReference type="GO" id="GO:0003824">
    <property type="term" value="F:catalytic activity"/>
    <property type="evidence" value="ECO:0007669"/>
    <property type="project" value="UniProtKB-ARBA"/>
</dbReference>
<organism evidence="2 3">
    <name type="scientific">Amycolatopsis bartoniae</name>
    <dbReference type="NCBI Taxonomy" id="941986"/>
    <lineage>
        <taxon>Bacteria</taxon>
        <taxon>Bacillati</taxon>
        <taxon>Actinomycetota</taxon>
        <taxon>Actinomycetes</taxon>
        <taxon>Pseudonocardiales</taxon>
        <taxon>Pseudonocardiaceae</taxon>
        <taxon>Amycolatopsis</taxon>
    </lineage>
</organism>
<dbReference type="PANTHER" id="PTHR43194:SF4">
    <property type="entry name" value="AB HYDROLASE-1 DOMAIN-CONTAINING PROTEIN"/>
    <property type="match status" value="1"/>
</dbReference>
<dbReference type="InterPro" id="IPR000073">
    <property type="entry name" value="AB_hydrolase_1"/>
</dbReference>
<keyword evidence="3" id="KW-1185">Reference proteome</keyword>
<accession>A0A8H9MBK3</accession>
<comment type="caution">
    <text evidence="2">The sequence shown here is derived from an EMBL/GenBank/DDBJ whole genome shotgun (WGS) entry which is preliminary data.</text>
</comment>
<dbReference type="Proteomes" id="UP000658656">
    <property type="component" value="Unassembled WGS sequence"/>
</dbReference>
<dbReference type="InterPro" id="IPR029058">
    <property type="entry name" value="AB_hydrolase_fold"/>
</dbReference>
<proteinExistence type="predicted"/>
<dbReference type="EMBL" id="BNAV01000006">
    <property type="protein sequence ID" value="GHF65563.1"/>
    <property type="molecule type" value="Genomic_DNA"/>
</dbReference>
<protein>
    <recommendedName>
        <fullName evidence="1">AB hydrolase-1 domain-containing protein</fullName>
    </recommendedName>
</protein>
<dbReference type="InterPro" id="IPR050228">
    <property type="entry name" value="Carboxylesterase_BioH"/>
</dbReference>